<comment type="caution">
    <text evidence="1">The sequence shown here is derived from an EMBL/GenBank/DDBJ whole genome shotgun (WGS) entry which is preliminary data.</text>
</comment>
<gene>
    <name evidence="1" type="ORF">DPMN_040072</name>
</gene>
<protein>
    <submittedName>
        <fullName evidence="1">Uncharacterized protein</fullName>
    </submittedName>
</protein>
<organism evidence="1 2">
    <name type="scientific">Dreissena polymorpha</name>
    <name type="common">Zebra mussel</name>
    <name type="synonym">Mytilus polymorpha</name>
    <dbReference type="NCBI Taxonomy" id="45954"/>
    <lineage>
        <taxon>Eukaryota</taxon>
        <taxon>Metazoa</taxon>
        <taxon>Spiralia</taxon>
        <taxon>Lophotrochozoa</taxon>
        <taxon>Mollusca</taxon>
        <taxon>Bivalvia</taxon>
        <taxon>Autobranchia</taxon>
        <taxon>Heteroconchia</taxon>
        <taxon>Euheterodonta</taxon>
        <taxon>Imparidentia</taxon>
        <taxon>Neoheterodontei</taxon>
        <taxon>Myida</taxon>
        <taxon>Dreissenoidea</taxon>
        <taxon>Dreissenidae</taxon>
        <taxon>Dreissena</taxon>
    </lineage>
</organism>
<accession>A0A9D4CWF7</accession>
<sequence length="51" mass="5834">MEEVNSGFMKTIPCSPAPDGDYGVYALDCEMVGEALFWHHYWSNLMKDSFI</sequence>
<evidence type="ECO:0000313" key="1">
    <source>
        <dbReference type="EMBL" id="KAH3733640.1"/>
    </source>
</evidence>
<keyword evidence="2" id="KW-1185">Reference proteome</keyword>
<dbReference type="AlphaFoldDB" id="A0A9D4CWF7"/>
<proteinExistence type="predicted"/>
<name>A0A9D4CWF7_DREPO</name>
<dbReference type="Proteomes" id="UP000828390">
    <property type="component" value="Unassembled WGS sequence"/>
</dbReference>
<evidence type="ECO:0000313" key="2">
    <source>
        <dbReference type="Proteomes" id="UP000828390"/>
    </source>
</evidence>
<reference evidence="1" key="2">
    <citation type="submission" date="2020-11" db="EMBL/GenBank/DDBJ databases">
        <authorList>
            <person name="McCartney M.A."/>
            <person name="Auch B."/>
            <person name="Kono T."/>
            <person name="Mallez S."/>
            <person name="Becker A."/>
            <person name="Gohl D.M."/>
            <person name="Silverstein K.A.T."/>
            <person name="Koren S."/>
            <person name="Bechman K.B."/>
            <person name="Herman A."/>
            <person name="Abrahante J.E."/>
            <person name="Garbe J."/>
        </authorList>
    </citation>
    <scope>NUCLEOTIDE SEQUENCE</scope>
    <source>
        <strain evidence="1">Duluth1</strain>
        <tissue evidence="1">Whole animal</tissue>
    </source>
</reference>
<dbReference type="EMBL" id="JAIWYP010000011">
    <property type="protein sequence ID" value="KAH3733640.1"/>
    <property type="molecule type" value="Genomic_DNA"/>
</dbReference>
<reference evidence="1" key="1">
    <citation type="journal article" date="2019" name="bioRxiv">
        <title>The Genome of the Zebra Mussel, Dreissena polymorpha: A Resource for Invasive Species Research.</title>
        <authorList>
            <person name="McCartney M.A."/>
            <person name="Auch B."/>
            <person name="Kono T."/>
            <person name="Mallez S."/>
            <person name="Zhang Y."/>
            <person name="Obille A."/>
            <person name="Becker A."/>
            <person name="Abrahante J.E."/>
            <person name="Garbe J."/>
            <person name="Badalamenti J.P."/>
            <person name="Herman A."/>
            <person name="Mangelson H."/>
            <person name="Liachko I."/>
            <person name="Sullivan S."/>
            <person name="Sone E.D."/>
            <person name="Koren S."/>
            <person name="Silverstein K.A.T."/>
            <person name="Beckman K.B."/>
            <person name="Gohl D.M."/>
        </authorList>
    </citation>
    <scope>NUCLEOTIDE SEQUENCE</scope>
    <source>
        <strain evidence="1">Duluth1</strain>
        <tissue evidence="1">Whole animal</tissue>
    </source>
</reference>